<dbReference type="GO" id="GO:1990811">
    <property type="term" value="C:MWP complex"/>
    <property type="evidence" value="ECO:0007669"/>
    <property type="project" value="TreeGrafter"/>
</dbReference>
<accession>A0A4U0TQR8</accession>
<dbReference type="Proteomes" id="UP000308549">
    <property type="component" value="Unassembled WGS sequence"/>
</dbReference>
<dbReference type="PANTHER" id="PTHR16220">
    <property type="entry name" value="WD REPEAT PROTEIN 8-RELATED"/>
    <property type="match status" value="1"/>
</dbReference>
<dbReference type="InterPro" id="IPR015943">
    <property type="entry name" value="WD40/YVTN_repeat-like_dom_sf"/>
</dbReference>
<reference evidence="2 3" key="1">
    <citation type="submission" date="2017-03" db="EMBL/GenBank/DDBJ databases">
        <title>Genomes of endolithic fungi from Antarctica.</title>
        <authorList>
            <person name="Coleine C."/>
            <person name="Masonjones S."/>
            <person name="Stajich J.E."/>
        </authorList>
    </citation>
    <scope>NUCLEOTIDE SEQUENCE [LARGE SCALE GENOMIC DNA]</scope>
    <source>
        <strain evidence="2 3">CCFEE 6315</strain>
    </source>
</reference>
<dbReference type="GO" id="GO:1990810">
    <property type="term" value="P:microtubule anchoring at mitotic spindle pole body"/>
    <property type="evidence" value="ECO:0007669"/>
    <property type="project" value="TreeGrafter"/>
</dbReference>
<name>A0A4U0TQR8_9PEZI</name>
<comment type="caution">
    <text evidence="2">The sequence shown here is derived from an EMBL/GenBank/DDBJ whole genome shotgun (WGS) entry which is preliminary data.</text>
</comment>
<dbReference type="Gene3D" id="2.130.10.10">
    <property type="entry name" value="YVTN repeat-like/Quinoprotein amine dehydrogenase"/>
    <property type="match status" value="1"/>
</dbReference>
<dbReference type="OrthoDB" id="308690at2759"/>
<evidence type="ECO:0000313" key="3">
    <source>
        <dbReference type="Proteomes" id="UP000308549"/>
    </source>
</evidence>
<organism evidence="2 3">
    <name type="scientific">Salinomyces thailandicus</name>
    <dbReference type="NCBI Taxonomy" id="706561"/>
    <lineage>
        <taxon>Eukaryota</taxon>
        <taxon>Fungi</taxon>
        <taxon>Dikarya</taxon>
        <taxon>Ascomycota</taxon>
        <taxon>Pezizomycotina</taxon>
        <taxon>Dothideomycetes</taxon>
        <taxon>Dothideomycetidae</taxon>
        <taxon>Mycosphaerellales</taxon>
        <taxon>Teratosphaeriaceae</taxon>
        <taxon>Salinomyces</taxon>
    </lineage>
</organism>
<dbReference type="GO" id="GO:0005815">
    <property type="term" value="C:microtubule organizing center"/>
    <property type="evidence" value="ECO:0007669"/>
    <property type="project" value="TreeGrafter"/>
</dbReference>
<evidence type="ECO:0000256" key="1">
    <source>
        <dbReference type="SAM" id="MobiDB-lite"/>
    </source>
</evidence>
<dbReference type="EMBL" id="NAJL01000043">
    <property type="protein sequence ID" value="TKA24471.1"/>
    <property type="molecule type" value="Genomic_DNA"/>
</dbReference>
<dbReference type="AlphaFoldDB" id="A0A4U0TQR8"/>
<dbReference type="PANTHER" id="PTHR16220:SF0">
    <property type="entry name" value="WD REPEAT-CONTAINING PROTEIN WRAP73"/>
    <property type="match status" value="1"/>
</dbReference>
<gene>
    <name evidence="2" type="ORF">B0A50_06628</name>
</gene>
<keyword evidence="3" id="KW-1185">Reference proteome</keyword>
<evidence type="ECO:0000313" key="2">
    <source>
        <dbReference type="EMBL" id="TKA24471.1"/>
    </source>
</evidence>
<protein>
    <submittedName>
        <fullName evidence="2">Uncharacterized protein</fullName>
    </submittedName>
</protein>
<proteinExistence type="predicted"/>
<dbReference type="InterPro" id="IPR052778">
    <property type="entry name" value="Centrosome-WD_assoc"/>
</dbReference>
<feature type="region of interest" description="Disordered" evidence="1">
    <location>
        <begin position="526"/>
        <end position="546"/>
    </location>
</feature>
<sequence length="546" mass="60831">MLTTIQHGRYSALSTDGLIAYTTADRIYAYDVRTHQSTELSSETKGLRSLQWLEYDSDLLALIYTNSVVLLSIDRPSGLFRINNGSKPSGDIATIAQLSPNLVLVIWDFGRAGLVDLQARKTFEIGNLKTSCDGSPYAIRRTATGRTTLAYLRREGAEDALCIRADTGVVLKETKLPTADAQSISWSPDGRWLAVLDTPIAPTGTKVYFYTPDAKAYTTFPRPPHQWTDDLGIKELTWPQATSSPSEPQALLALSGHSSELVLLDTRKFSPIAILDHTSNTLQPLHSNENKPIWQETVSASGERSYEALRQPVNPIVTRVKDTTDPKELGTAEVAISSDARYIATRDGRYQSTIWLWNASAHGAHEAFTLCALLFQHRHVRKMSWHPIWTSLLLIDCGESNAYLYDVSRPQEPPAVLSLPIPGNLTLKWIAHRDLKDLILLAASKSTWCLMYPNREPHEQLGDSAEHVHQMDDDEEQAENLHDSLHQILTGRTPMPRKSEASYTEMVDLEAESDVTGRLDDTFREKGKKEAVSVGVPDPLDDSEIF</sequence>
<dbReference type="SUPFAM" id="SSF69322">
    <property type="entry name" value="Tricorn protease domain 2"/>
    <property type="match status" value="1"/>
</dbReference>